<dbReference type="PROSITE" id="PS51635">
    <property type="entry name" value="PNPLA"/>
    <property type="match status" value="1"/>
</dbReference>
<keyword evidence="6" id="KW-1185">Reference proteome</keyword>
<proteinExistence type="inferred from homology"/>
<sequence length="391" mass="44557">MSFKILSLDGGGIRGVITARILNQIEQEIRKQGKGYYLNEYFDLIAGTSTGSILTAGIAVGKESYELMDLYVKKGKDIFPQSQKERYKIFPAPMRSILEVFSKPKYSHDGIIHTLKKEFGSSKIKDIEEPIILILAYDTLYRNTTFFTNCNPDLGARWYDDCYLWQLCVASASAPTFFPPYKLVPVDKEKFGNWEFPHIDGGVSANNPALAALSLVMRLSHSAILPEIKQKYKLDNVELEDISILSIGTGQTTDPYRFEEVKNWRGLNWAQNITDIFMDPTSEIASTMCLNIMGGNQSKRYLRLQFDLNERFQAEDGETYKDPRSVVEREKRKNQFTKQRVSEQIDNASEEFVRQLIDTASAFIEYGRSYSNRNETGPLVKDAIAAFIKNN</sequence>
<evidence type="ECO:0000313" key="5">
    <source>
        <dbReference type="EMBL" id="MBD2295860.1"/>
    </source>
</evidence>
<feature type="short sequence motif" description="GXGXXG" evidence="3">
    <location>
        <begin position="10"/>
        <end position="15"/>
    </location>
</feature>
<evidence type="ECO:0000256" key="3">
    <source>
        <dbReference type="PROSITE-ProRule" id="PRU01161"/>
    </source>
</evidence>
<reference evidence="6" key="1">
    <citation type="journal article" date="2020" name="ISME J.">
        <title>Comparative genomics reveals insights into cyanobacterial evolution and habitat adaptation.</title>
        <authorList>
            <person name="Chen M.Y."/>
            <person name="Teng W.K."/>
            <person name="Zhao L."/>
            <person name="Hu C.X."/>
            <person name="Zhou Y.K."/>
            <person name="Han B.P."/>
            <person name="Song L.R."/>
            <person name="Shu W.S."/>
        </authorList>
    </citation>
    <scope>NUCLEOTIDE SEQUENCE [LARGE SCALE GENOMIC DNA]</scope>
    <source>
        <strain evidence="6">FACHB-251</strain>
    </source>
</reference>
<organism evidence="5 6">
    <name type="scientific">Anabaena sphaerica FACHB-251</name>
    <dbReference type="NCBI Taxonomy" id="2692883"/>
    <lineage>
        <taxon>Bacteria</taxon>
        <taxon>Bacillati</taxon>
        <taxon>Cyanobacteriota</taxon>
        <taxon>Cyanophyceae</taxon>
        <taxon>Nostocales</taxon>
        <taxon>Nostocaceae</taxon>
        <taxon>Anabaena</taxon>
    </lineage>
</organism>
<dbReference type="EMBL" id="JACJQU010000016">
    <property type="protein sequence ID" value="MBD2295860.1"/>
    <property type="molecule type" value="Genomic_DNA"/>
</dbReference>
<dbReference type="Gene3D" id="3.40.1090.10">
    <property type="entry name" value="Cytosolic phospholipase A2 catalytic domain"/>
    <property type="match status" value="1"/>
</dbReference>
<comment type="similarity">
    <text evidence="1">Belongs to the patatin family.</text>
</comment>
<feature type="active site" description="Nucleophile" evidence="3">
    <location>
        <position position="49"/>
    </location>
</feature>
<evidence type="ECO:0000259" key="4">
    <source>
        <dbReference type="PROSITE" id="PS51635"/>
    </source>
</evidence>
<evidence type="ECO:0000256" key="1">
    <source>
        <dbReference type="ARBA" id="ARBA00010240"/>
    </source>
</evidence>
<dbReference type="AlphaFoldDB" id="A0A926WJT2"/>
<dbReference type="SUPFAM" id="SSF52151">
    <property type="entry name" value="FabD/lysophospholipase-like"/>
    <property type="match status" value="1"/>
</dbReference>
<dbReference type="GO" id="GO:0047372">
    <property type="term" value="F:monoacylglycerol lipase activity"/>
    <property type="evidence" value="ECO:0007669"/>
    <property type="project" value="TreeGrafter"/>
</dbReference>
<feature type="short sequence motif" description="GXSXG" evidence="3">
    <location>
        <begin position="47"/>
        <end position="51"/>
    </location>
</feature>
<keyword evidence="3" id="KW-0442">Lipid degradation</keyword>
<name>A0A926WJT2_9NOST</name>
<dbReference type="PANTHER" id="PTHR32176:SF92">
    <property type="entry name" value="XYLOSE ISOMERASE"/>
    <property type="match status" value="1"/>
</dbReference>
<dbReference type="Proteomes" id="UP000662185">
    <property type="component" value="Unassembled WGS sequence"/>
</dbReference>
<dbReference type="PANTHER" id="PTHR32176">
    <property type="entry name" value="XYLOSE ISOMERASE"/>
    <property type="match status" value="1"/>
</dbReference>
<feature type="short sequence motif" description="DGA/G" evidence="3">
    <location>
        <begin position="200"/>
        <end position="202"/>
    </location>
</feature>
<dbReference type="InterPro" id="IPR002641">
    <property type="entry name" value="PNPLA_dom"/>
</dbReference>
<gene>
    <name evidence="5" type="ORF">H6G06_20880</name>
</gene>
<protein>
    <submittedName>
        <fullName evidence="5">Patatin-like phospholipase family protein</fullName>
    </submittedName>
</protein>
<dbReference type="InterPro" id="IPR016035">
    <property type="entry name" value="Acyl_Trfase/lysoPLipase"/>
</dbReference>
<feature type="active site" description="Proton acceptor" evidence="3">
    <location>
        <position position="200"/>
    </location>
</feature>
<dbReference type="GO" id="GO:0016042">
    <property type="term" value="P:lipid catabolic process"/>
    <property type="evidence" value="ECO:0007669"/>
    <property type="project" value="UniProtKB-UniRule"/>
</dbReference>
<dbReference type="CDD" id="cd07199">
    <property type="entry name" value="Pat17_PNPLA8_PNPLA9_like"/>
    <property type="match status" value="1"/>
</dbReference>
<dbReference type="Pfam" id="PF01734">
    <property type="entry name" value="Patatin"/>
    <property type="match status" value="1"/>
</dbReference>
<keyword evidence="2 3" id="KW-0443">Lipid metabolism</keyword>
<keyword evidence="3" id="KW-0378">Hydrolase</keyword>
<feature type="domain" description="PNPLA" evidence="4">
    <location>
        <begin position="6"/>
        <end position="213"/>
    </location>
</feature>
<dbReference type="RefSeq" id="WP_190563624.1">
    <property type="nucleotide sequence ID" value="NZ_JACJQU010000016.1"/>
</dbReference>
<evidence type="ECO:0000256" key="2">
    <source>
        <dbReference type="ARBA" id="ARBA00023098"/>
    </source>
</evidence>
<accession>A0A926WJT2</accession>
<evidence type="ECO:0000313" key="6">
    <source>
        <dbReference type="Proteomes" id="UP000662185"/>
    </source>
</evidence>
<dbReference type="GO" id="GO:0004620">
    <property type="term" value="F:phospholipase activity"/>
    <property type="evidence" value="ECO:0007669"/>
    <property type="project" value="TreeGrafter"/>
</dbReference>
<comment type="caution">
    <text evidence="5">The sequence shown here is derived from an EMBL/GenBank/DDBJ whole genome shotgun (WGS) entry which is preliminary data.</text>
</comment>